<protein>
    <submittedName>
        <fullName evidence="8">PTS system, glucose-specific IIA component</fullName>
    </submittedName>
</protein>
<dbReference type="OrthoDB" id="92465at2"/>
<evidence type="ECO:0000313" key="8">
    <source>
        <dbReference type="EMBL" id="SFP24651.1"/>
    </source>
</evidence>
<dbReference type="InterPro" id="IPR001127">
    <property type="entry name" value="PTS_EIIA_1_perm"/>
</dbReference>
<gene>
    <name evidence="8" type="ORF">SAMN05518683_103259</name>
</gene>
<evidence type="ECO:0000256" key="2">
    <source>
        <dbReference type="ARBA" id="ARBA00022448"/>
    </source>
</evidence>
<dbReference type="PANTHER" id="PTHR45008:SF1">
    <property type="entry name" value="PTS SYSTEM GLUCOSE-SPECIFIC EIIA COMPONENT"/>
    <property type="match status" value="1"/>
</dbReference>
<name>A0A1I5NTS1_9BACI</name>
<keyword evidence="5" id="KW-0598">Phosphotransferase system</keyword>
<dbReference type="AlphaFoldDB" id="A0A1I5NTS1"/>
<evidence type="ECO:0000256" key="4">
    <source>
        <dbReference type="ARBA" id="ARBA00022679"/>
    </source>
</evidence>
<organism evidence="8 9">
    <name type="scientific">Salibacterium halotolerans</name>
    <dbReference type="NCBI Taxonomy" id="1884432"/>
    <lineage>
        <taxon>Bacteria</taxon>
        <taxon>Bacillati</taxon>
        <taxon>Bacillota</taxon>
        <taxon>Bacilli</taxon>
        <taxon>Bacillales</taxon>
        <taxon>Bacillaceae</taxon>
    </lineage>
</organism>
<dbReference type="GO" id="GO:0009401">
    <property type="term" value="P:phosphoenolpyruvate-dependent sugar phosphotransferase system"/>
    <property type="evidence" value="ECO:0007669"/>
    <property type="project" value="UniProtKB-KW"/>
</dbReference>
<keyword evidence="2" id="KW-0813">Transport</keyword>
<reference evidence="9" key="1">
    <citation type="submission" date="2016-10" db="EMBL/GenBank/DDBJ databases">
        <authorList>
            <person name="Varghese N."/>
            <person name="Submissions S."/>
        </authorList>
    </citation>
    <scope>NUCLEOTIDE SEQUENCE [LARGE SCALE GENOMIC DNA]</scope>
    <source>
        <strain evidence="9">S7</strain>
    </source>
</reference>
<dbReference type="RefSeq" id="WP_093335442.1">
    <property type="nucleotide sequence ID" value="NZ_FOXD01000003.1"/>
</dbReference>
<evidence type="ECO:0000256" key="5">
    <source>
        <dbReference type="ARBA" id="ARBA00022683"/>
    </source>
</evidence>
<dbReference type="PROSITE" id="PS51093">
    <property type="entry name" value="PTS_EIIA_TYPE_1"/>
    <property type="match status" value="1"/>
</dbReference>
<keyword evidence="3" id="KW-0762">Sugar transport</keyword>
<dbReference type="GO" id="GO:0005737">
    <property type="term" value="C:cytoplasm"/>
    <property type="evidence" value="ECO:0007669"/>
    <property type="project" value="UniProtKB-SubCell"/>
</dbReference>
<dbReference type="NCBIfam" id="TIGR00830">
    <property type="entry name" value="PTBA"/>
    <property type="match status" value="1"/>
</dbReference>
<dbReference type="PROSITE" id="PS00371">
    <property type="entry name" value="PTS_EIIA_TYPE_1_HIS"/>
    <property type="match status" value="1"/>
</dbReference>
<dbReference type="SUPFAM" id="SSF51261">
    <property type="entry name" value="Duplicated hybrid motif"/>
    <property type="match status" value="1"/>
</dbReference>
<evidence type="ECO:0000256" key="1">
    <source>
        <dbReference type="ARBA" id="ARBA00004496"/>
    </source>
</evidence>
<dbReference type="EMBL" id="FOXD01000003">
    <property type="protein sequence ID" value="SFP24651.1"/>
    <property type="molecule type" value="Genomic_DNA"/>
</dbReference>
<dbReference type="GO" id="GO:0016301">
    <property type="term" value="F:kinase activity"/>
    <property type="evidence" value="ECO:0007669"/>
    <property type="project" value="UniProtKB-KW"/>
</dbReference>
<dbReference type="PANTHER" id="PTHR45008">
    <property type="entry name" value="PTS SYSTEM GLUCOSE-SPECIFIC EIIA COMPONENT"/>
    <property type="match status" value="1"/>
</dbReference>
<evidence type="ECO:0000256" key="3">
    <source>
        <dbReference type="ARBA" id="ARBA00022597"/>
    </source>
</evidence>
<keyword evidence="4" id="KW-0808">Transferase</keyword>
<dbReference type="Pfam" id="PF00358">
    <property type="entry name" value="PTS_EIIA_1"/>
    <property type="match status" value="1"/>
</dbReference>
<accession>A0A1I5NTS1</accession>
<dbReference type="Proteomes" id="UP000198892">
    <property type="component" value="Unassembled WGS sequence"/>
</dbReference>
<dbReference type="STRING" id="1884432.SAMN05518683_103259"/>
<keyword evidence="9" id="KW-1185">Reference proteome</keyword>
<dbReference type="FunFam" id="2.70.70.10:FF:000001">
    <property type="entry name" value="PTS system glucose-specific IIA component"/>
    <property type="match status" value="1"/>
</dbReference>
<evidence type="ECO:0000313" key="9">
    <source>
        <dbReference type="Proteomes" id="UP000198892"/>
    </source>
</evidence>
<dbReference type="InterPro" id="IPR050890">
    <property type="entry name" value="PTS_EIIA_component"/>
</dbReference>
<feature type="domain" description="PTS EIIA type-1" evidence="7">
    <location>
        <begin position="32"/>
        <end position="136"/>
    </location>
</feature>
<keyword evidence="6" id="KW-0418">Kinase</keyword>
<comment type="subcellular location">
    <subcellularLocation>
        <location evidence="1">Cytoplasm</location>
    </subcellularLocation>
</comment>
<proteinExistence type="predicted"/>
<evidence type="ECO:0000256" key="6">
    <source>
        <dbReference type="ARBA" id="ARBA00022777"/>
    </source>
</evidence>
<sequence>MLKKFLQRHDTKTVVITAPVTGTYIDLKDVPDPTFSEKMMGDGFAVEPKEGRLLSPVKGRVLQVFPTNQAVGIKSDEGLDILLHIGLETVDRHGEGFHVHIREGQQVEAGELLIDFSLEQVGKRAKSAVTPLILTESSQIAAMEYKEASEVTAGETEVINVTVK</sequence>
<evidence type="ECO:0000259" key="7">
    <source>
        <dbReference type="PROSITE" id="PS51093"/>
    </source>
</evidence>
<dbReference type="InterPro" id="IPR011055">
    <property type="entry name" value="Dup_hybrid_motif"/>
</dbReference>
<dbReference type="Gene3D" id="2.70.70.10">
    <property type="entry name" value="Glucose Permease (Domain IIA)"/>
    <property type="match status" value="1"/>
</dbReference>